<comment type="caution">
    <text evidence="3">The sequence shown here is derived from an EMBL/GenBank/DDBJ whole genome shotgun (WGS) entry which is preliminary data.</text>
</comment>
<evidence type="ECO:0000256" key="1">
    <source>
        <dbReference type="SAM" id="MobiDB-lite"/>
    </source>
</evidence>
<dbReference type="PROSITE" id="PS00109">
    <property type="entry name" value="PROTEIN_KINASE_TYR"/>
    <property type="match status" value="1"/>
</dbReference>
<dbReference type="GO" id="GO:0005524">
    <property type="term" value="F:ATP binding"/>
    <property type="evidence" value="ECO:0007669"/>
    <property type="project" value="InterPro"/>
</dbReference>
<organism evidence="3 4">
    <name type="scientific">Mycena maculata</name>
    <dbReference type="NCBI Taxonomy" id="230809"/>
    <lineage>
        <taxon>Eukaryota</taxon>
        <taxon>Fungi</taxon>
        <taxon>Dikarya</taxon>
        <taxon>Basidiomycota</taxon>
        <taxon>Agaricomycotina</taxon>
        <taxon>Agaricomycetes</taxon>
        <taxon>Agaricomycetidae</taxon>
        <taxon>Agaricales</taxon>
        <taxon>Marasmiineae</taxon>
        <taxon>Mycenaceae</taxon>
        <taxon>Mycena</taxon>
    </lineage>
</organism>
<accession>A0AAD7HWL3</accession>
<evidence type="ECO:0000313" key="3">
    <source>
        <dbReference type="EMBL" id="KAJ7729706.1"/>
    </source>
</evidence>
<evidence type="ECO:0000313" key="4">
    <source>
        <dbReference type="Proteomes" id="UP001215280"/>
    </source>
</evidence>
<dbReference type="InterPro" id="IPR008266">
    <property type="entry name" value="Tyr_kinase_AS"/>
</dbReference>
<reference evidence="3" key="1">
    <citation type="submission" date="2023-03" db="EMBL/GenBank/DDBJ databases">
        <title>Massive genome expansion in bonnet fungi (Mycena s.s.) driven by repeated elements and novel gene families across ecological guilds.</title>
        <authorList>
            <consortium name="Lawrence Berkeley National Laboratory"/>
            <person name="Harder C.B."/>
            <person name="Miyauchi S."/>
            <person name="Viragh M."/>
            <person name="Kuo A."/>
            <person name="Thoen E."/>
            <person name="Andreopoulos B."/>
            <person name="Lu D."/>
            <person name="Skrede I."/>
            <person name="Drula E."/>
            <person name="Henrissat B."/>
            <person name="Morin E."/>
            <person name="Kohler A."/>
            <person name="Barry K."/>
            <person name="LaButti K."/>
            <person name="Morin E."/>
            <person name="Salamov A."/>
            <person name="Lipzen A."/>
            <person name="Mereny Z."/>
            <person name="Hegedus B."/>
            <person name="Baldrian P."/>
            <person name="Stursova M."/>
            <person name="Weitz H."/>
            <person name="Taylor A."/>
            <person name="Grigoriev I.V."/>
            <person name="Nagy L.G."/>
            <person name="Martin F."/>
            <person name="Kauserud H."/>
        </authorList>
    </citation>
    <scope>NUCLEOTIDE SEQUENCE</scope>
    <source>
        <strain evidence="3">CBHHK188m</strain>
    </source>
</reference>
<dbReference type="AlphaFoldDB" id="A0AAD7HWL3"/>
<dbReference type="InterPro" id="IPR011009">
    <property type="entry name" value="Kinase-like_dom_sf"/>
</dbReference>
<proteinExistence type="predicted"/>
<dbReference type="EMBL" id="JARJLG010000196">
    <property type="protein sequence ID" value="KAJ7729706.1"/>
    <property type="molecule type" value="Genomic_DNA"/>
</dbReference>
<dbReference type="Proteomes" id="UP001215280">
    <property type="component" value="Unassembled WGS sequence"/>
</dbReference>
<gene>
    <name evidence="3" type="ORF">DFH07DRAFT_756714</name>
</gene>
<feature type="compositionally biased region" description="Low complexity" evidence="1">
    <location>
        <begin position="350"/>
        <end position="367"/>
    </location>
</feature>
<name>A0AAD7HWL3_9AGAR</name>
<dbReference type="GO" id="GO:0004672">
    <property type="term" value="F:protein kinase activity"/>
    <property type="evidence" value="ECO:0007669"/>
    <property type="project" value="InterPro"/>
</dbReference>
<dbReference type="PROSITE" id="PS50011">
    <property type="entry name" value="PROTEIN_KINASE_DOM"/>
    <property type="match status" value="1"/>
</dbReference>
<feature type="domain" description="Protein kinase" evidence="2">
    <location>
        <begin position="1"/>
        <end position="349"/>
    </location>
</feature>
<dbReference type="SUPFAM" id="SSF56112">
    <property type="entry name" value="Protein kinase-like (PK-like)"/>
    <property type="match status" value="1"/>
</dbReference>
<dbReference type="InterPro" id="IPR040976">
    <property type="entry name" value="Pkinase_fungal"/>
</dbReference>
<dbReference type="PANTHER" id="PTHR38248:SF2">
    <property type="entry name" value="FUNK1 11"/>
    <property type="match status" value="1"/>
</dbReference>
<feature type="region of interest" description="Disordered" evidence="1">
    <location>
        <begin position="256"/>
        <end position="275"/>
    </location>
</feature>
<dbReference type="InterPro" id="IPR000719">
    <property type="entry name" value="Prot_kinase_dom"/>
</dbReference>
<evidence type="ECO:0000259" key="2">
    <source>
        <dbReference type="PROSITE" id="PS50011"/>
    </source>
</evidence>
<dbReference type="PANTHER" id="PTHR38248">
    <property type="entry name" value="FUNK1 6"/>
    <property type="match status" value="1"/>
</dbReference>
<dbReference type="Gene3D" id="1.10.510.10">
    <property type="entry name" value="Transferase(Phosphotransferase) domain 1"/>
    <property type="match status" value="1"/>
</dbReference>
<dbReference type="Pfam" id="PF17667">
    <property type="entry name" value="Pkinase_fungal"/>
    <property type="match status" value="1"/>
</dbReference>
<protein>
    <recommendedName>
        <fullName evidence="2">Protein kinase domain-containing protein</fullName>
    </recommendedName>
</protein>
<feature type="compositionally biased region" description="Low complexity" evidence="1">
    <location>
        <begin position="375"/>
        <end position="384"/>
    </location>
</feature>
<feature type="region of interest" description="Disordered" evidence="1">
    <location>
        <begin position="327"/>
        <end position="384"/>
    </location>
</feature>
<sequence>MAKCHGSVDLSVVDSKLGHDAALHKTCFSVARKSEAERSEEQSGEEEREVLGAFERCHMRSLLTPVGAPLNGFKSTKSLAHAIQSAIMHHEIAFNAGVIHRDVSEGNVLFEEAVESGKQPQGFVLDWDYAEFTETGLKAFQGWFPERAAADQLYTSIDKSLKYMTGTLPFMAIEIIENTVTHGPHHDLESFYWLLIWMILRHTAHSHPEGSMACSNLFGRSGDDTKLGWIQSRTPSGPSSPLLAIVDQLRKDVLLQNPPVTGPYDSDDSSDEQKAVHLTHERVLDHFMKRIESDKWRKTDDPALDFVLPNAVDQTENQAKSLLKKTLEQQVRAKGSATKRPREEDSPTIASASSEGTTAAASSGSAPKAKKAKTTTRASGSQGR</sequence>
<keyword evidence="4" id="KW-1185">Reference proteome</keyword>